<dbReference type="Pfam" id="PF07715">
    <property type="entry name" value="Plug"/>
    <property type="match status" value="1"/>
</dbReference>
<evidence type="ECO:0000256" key="5">
    <source>
        <dbReference type="ARBA" id="ARBA00022496"/>
    </source>
</evidence>
<dbReference type="PROSITE" id="PS52016">
    <property type="entry name" value="TONB_DEPENDENT_REC_3"/>
    <property type="match status" value="1"/>
</dbReference>
<dbReference type="InterPro" id="IPR036942">
    <property type="entry name" value="Beta-barrel_TonB_sf"/>
</dbReference>
<comment type="similarity">
    <text evidence="2 12 13">Belongs to the TonB-dependent receptor family.</text>
</comment>
<dbReference type="SMART" id="SM00965">
    <property type="entry name" value="STN"/>
    <property type="match status" value="1"/>
</dbReference>
<evidence type="ECO:0000313" key="16">
    <source>
        <dbReference type="Proteomes" id="UP001335100"/>
    </source>
</evidence>
<dbReference type="InterPro" id="IPR037066">
    <property type="entry name" value="Plug_dom_sf"/>
</dbReference>
<accession>A0ABU7HPR7</accession>
<evidence type="ECO:0000256" key="6">
    <source>
        <dbReference type="ARBA" id="ARBA00022692"/>
    </source>
</evidence>
<feature type="domain" description="Secretin/TonB short N-terminal" evidence="14">
    <location>
        <begin position="70"/>
        <end position="121"/>
    </location>
</feature>
<dbReference type="Gene3D" id="2.40.170.20">
    <property type="entry name" value="TonB-dependent receptor, beta-barrel domain"/>
    <property type="match status" value="1"/>
</dbReference>
<evidence type="ECO:0000256" key="7">
    <source>
        <dbReference type="ARBA" id="ARBA00023004"/>
    </source>
</evidence>
<name>A0ABU7HPR7_9PSED</name>
<comment type="caution">
    <text evidence="15">The sequence shown here is derived from an EMBL/GenBank/DDBJ whole genome shotgun (WGS) entry which is preliminary data.</text>
</comment>
<dbReference type="RefSeq" id="WP_330074368.1">
    <property type="nucleotide sequence ID" value="NZ_JAZDQJ010000008.1"/>
</dbReference>
<evidence type="ECO:0000256" key="8">
    <source>
        <dbReference type="ARBA" id="ARBA00023077"/>
    </source>
</evidence>
<dbReference type="PANTHER" id="PTHR32552:SF74">
    <property type="entry name" value="HYDROXAMATE SIDEROPHORE RECEPTOR FHUE"/>
    <property type="match status" value="1"/>
</dbReference>
<dbReference type="NCBIfam" id="TIGR01783">
    <property type="entry name" value="TonB-siderophor"/>
    <property type="match status" value="1"/>
</dbReference>
<dbReference type="EMBL" id="JAZDQJ010000008">
    <property type="protein sequence ID" value="MEE1933536.1"/>
    <property type="molecule type" value="Genomic_DNA"/>
</dbReference>
<dbReference type="SUPFAM" id="SSF56935">
    <property type="entry name" value="Porins"/>
    <property type="match status" value="1"/>
</dbReference>
<keyword evidence="5" id="KW-0410">Iron transport</keyword>
<evidence type="ECO:0000313" key="15">
    <source>
        <dbReference type="EMBL" id="MEE1933536.1"/>
    </source>
</evidence>
<dbReference type="Gene3D" id="3.55.50.30">
    <property type="match status" value="1"/>
</dbReference>
<keyword evidence="5" id="KW-0406">Ion transport</keyword>
<keyword evidence="8 13" id="KW-0798">TonB box</keyword>
<keyword evidence="7" id="KW-0408">Iron</keyword>
<dbReference type="Gene3D" id="2.170.130.10">
    <property type="entry name" value="TonB-dependent receptor, plug domain"/>
    <property type="match status" value="1"/>
</dbReference>
<dbReference type="PANTHER" id="PTHR32552">
    <property type="entry name" value="FERRICHROME IRON RECEPTOR-RELATED"/>
    <property type="match status" value="1"/>
</dbReference>
<evidence type="ECO:0000256" key="13">
    <source>
        <dbReference type="RuleBase" id="RU003357"/>
    </source>
</evidence>
<dbReference type="Pfam" id="PF07660">
    <property type="entry name" value="STN"/>
    <property type="match status" value="1"/>
</dbReference>
<protein>
    <submittedName>
        <fullName evidence="15">TonB-dependent siderophore receptor</fullName>
    </submittedName>
</protein>
<keyword evidence="3 12" id="KW-0813">Transport</keyword>
<keyword evidence="11 12" id="KW-0998">Cell outer membrane</keyword>
<comment type="subcellular location">
    <subcellularLocation>
        <location evidence="1 12">Cell outer membrane</location>
        <topology evidence="1 12">Multi-pass membrane protein</topology>
    </subcellularLocation>
</comment>
<gene>
    <name evidence="15" type="ORF">V0R50_09915</name>
</gene>
<evidence type="ECO:0000256" key="4">
    <source>
        <dbReference type="ARBA" id="ARBA00022452"/>
    </source>
</evidence>
<organism evidence="15 16">
    <name type="scientific">Pseudomonas ulcerans</name>
    <dbReference type="NCBI Taxonomy" id="3115852"/>
    <lineage>
        <taxon>Bacteria</taxon>
        <taxon>Pseudomonadati</taxon>
        <taxon>Pseudomonadota</taxon>
        <taxon>Gammaproteobacteria</taxon>
        <taxon>Pseudomonadales</taxon>
        <taxon>Pseudomonadaceae</taxon>
        <taxon>Pseudomonas</taxon>
    </lineage>
</organism>
<evidence type="ECO:0000256" key="9">
    <source>
        <dbReference type="ARBA" id="ARBA00023136"/>
    </source>
</evidence>
<dbReference type="Proteomes" id="UP001335100">
    <property type="component" value="Unassembled WGS sequence"/>
</dbReference>
<keyword evidence="4 12" id="KW-1134">Transmembrane beta strand</keyword>
<evidence type="ECO:0000259" key="14">
    <source>
        <dbReference type="SMART" id="SM00965"/>
    </source>
</evidence>
<dbReference type="InterPro" id="IPR039426">
    <property type="entry name" value="TonB-dep_rcpt-like"/>
</dbReference>
<dbReference type="CDD" id="cd01347">
    <property type="entry name" value="ligand_gated_channel"/>
    <property type="match status" value="1"/>
</dbReference>
<evidence type="ECO:0000256" key="3">
    <source>
        <dbReference type="ARBA" id="ARBA00022448"/>
    </source>
</evidence>
<evidence type="ECO:0000256" key="11">
    <source>
        <dbReference type="ARBA" id="ARBA00023237"/>
    </source>
</evidence>
<dbReference type="InterPro" id="IPR011662">
    <property type="entry name" value="Secretin/TonB_short_N"/>
</dbReference>
<keyword evidence="9 12" id="KW-0472">Membrane</keyword>
<evidence type="ECO:0000256" key="10">
    <source>
        <dbReference type="ARBA" id="ARBA00023170"/>
    </source>
</evidence>
<dbReference type="InterPro" id="IPR000531">
    <property type="entry name" value="Beta-barrel_TonB"/>
</dbReference>
<evidence type="ECO:0000256" key="12">
    <source>
        <dbReference type="PROSITE-ProRule" id="PRU01360"/>
    </source>
</evidence>
<reference evidence="15 16" key="1">
    <citation type="submission" date="2024-01" db="EMBL/GenBank/DDBJ databases">
        <title>Unpublished Manusciprt.</title>
        <authorList>
            <person name="Duman M."/>
            <person name="Valdes E.G."/>
            <person name="Ajmi N."/>
            <person name="Altun S."/>
            <person name="Saticioglu I.B."/>
        </authorList>
    </citation>
    <scope>NUCLEOTIDE SEQUENCE [LARGE SCALE GENOMIC DNA]</scope>
    <source>
        <strain evidence="15 16">148P</strain>
    </source>
</reference>
<evidence type="ECO:0000256" key="1">
    <source>
        <dbReference type="ARBA" id="ARBA00004571"/>
    </source>
</evidence>
<evidence type="ECO:0000256" key="2">
    <source>
        <dbReference type="ARBA" id="ARBA00009810"/>
    </source>
</evidence>
<dbReference type="InterPro" id="IPR012910">
    <property type="entry name" value="Plug_dom"/>
</dbReference>
<proteinExistence type="inferred from homology"/>
<keyword evidence="6 12" id="KW-0812">Transmembrane</keyword>
<keyword evidence="16" id="KW-1185">Reference proteome</keyword>
<sequence length="807" mass="88154">MNKGVRGRRAATRQALALAVAQGIACMALGGSLVALPGWANAAEQAGQEFDIAAGPLAGALNQFGKSAHILLSYPAQLVEGKSSPGLKGRHEIASGLAQLLAGSGLQPIREANGNYTLMLAVAPEALQLGEVSISGKAPGSITEGTGLYTTYSSSSSTRLNLTPKETPQTLTVMTRQRLDDQKLTSLNEVLDATSGITVSHASVGAENNTYWSRGFMINNFEIDGVPTSSRIDNSTQYTAMYDRIEIVRGATGLISGTGTPGATINLIRKRPTYDPQFSVSAEAGSWDRYGTGFDASGPLNESGSIRGRLVVDIKDQGSWVDRMSSDSQLVYGISEFDLSDATLLTAGFSYANSHTNSPLRVGFPVYFTNGVKTDLPRSTNSAAEWAYYDRKVTNVFTSLEHRFANGWSGKVELSHTQNSFDQVTTFLNGGIDQQTGAGSYMYPNRWSGTPRQNNLDAYFTGPFSLFGREHELIVGTTLSRYTENTPDRGGWQGPWTGYDGTIGNFLDWDGSGPKPSFAPVGKNYITENQYALYLSSRFNLRDDLHLMLGGRVTDWKRESENQPYDGAATYSSENRHGIFLPYTGLVYDLDDTWSVYGSYTKIFNPQSYGMKDINGKPLEPQEGVGYEVGVKGSFNDDKLNASLALFRIEQDNLGVWIADPDIYRTEKGTTTKGVELALDGQLAEGWQLMAGYAYSVSTSDEDERIVTNIPRHSVKTFTTYRLPGVLDKVTVGGGVNWQSKYGQDLHAFTQGSYALVNLMARYEVSEDLSLKVNLNNALDKKYYAYSDTWGVYGEPRNVMTSVEYRF</sequence>
<keyword evidence="10 15" id="KW-0675">Receptor</keyword>
<dbReference type="InterPro" id="IPR010105">
    <property type="entry name" value="TonB_sidphr_rcpt"/>
</dbReference>
<dbReference type="Pfam" id="PF00593">
    <property type="entry name" value="TonB_dep_Rec_b-barrel"/>
    <property type="match status" value="1"/>
</dbReference>